<comment type="similarity">
    <text evidence="1">To bacterial alkanal monooxygenase alpha and beta chains.</text>
</comment>
<dbReference type="PANTHER" id="PTHR30137">
    <property type="entry name" value="LUCIFERASE-LIKE MONOOXYGENASE"/>
    <property type="match status" value="1"/>
</dbReference>
<evidence type="ECO:0000313" key="4">
    <source>
        <dbReference type="Proteomes" id="UP001213771"/>
    </source>
</evidence>
<dbReference type="InterPro" id="IPR011251">
    <property type="entry name" value="Luciferase-like_dom"/>
</dbReference>
<reference evidence="3 4" key="1">
    <citation type="submission" date="2023-02" db="EMBL/GenBank/DDBJ databases">
        <authorList>
            <person name="Olszewska D."/>
        </authorList>
    </citation>
    <scope>NUCLEOTIDE SEQUENCE [LARGE SCALE GENOMIC DNA]</scope>
    <source>
        <strain evidence="3 4">FDU301</strain>
    </source>
</reference>
<evidence type="ECO:0000256" key="1">
    <source>
        <dbReference type="ARBA" id="ARBA00007789"/>
    </source>
</evidence>
<dbReference type="PANTHER" id="PTHR30137:SF19">
    <property type="entry name" value="LUCIFERASE-LIKE MONOOXYGENASE"/>
    <property type="match status" value="1"/>
</dbReference>
<protein>
    <submittedName>
        <fullName evidence="3">LLM class flavin-dependent oxidoreductase</fullName>
    </submittedName>
</protein>
<dbReference type="CDD" id="cd00347">
    <property type="entry name" value="Flavin_utilizing_monoxygenases"/>
    <property type="match status" value="2"/>
</dbReference>
<dbReference type="EMBL" id="JARAOX010000123">
    <property type="protein sequence ID" value="MDD9781514.1"/>
    <property type="molecule type" value="Genomic_DNA"/>
</dbReference>
<dbReference type="AlphaFoldDB" id="A0ABD4WMS1"/>
<dbReference type="Proteomes" id="UP001213771">
    <property type="component" value="Unassembled WGS sequence"/>
</dbReference>
<proteinExistence type="predicted"/>
<dbReference type="Gene3D" id="3.20.20.30">
    <property type="entry name" value="Luciferase-like domain"/>
    <property type="match status" value="1"/>
</dbReference>
<evidence type="ECO:0000313" key="3">
    <source>
        <dbReference type="EMBL" id="MDD9781514.1"/>
    </source>
</evidence>
<evidence type="ECO:0000259" key="2">
    <source>
        <dbReference type="Pfam" id="PF00296"/>
    </source>
</evidence>
<organism evidence="3 4">
    <name type="scientific">Priestia megaterium</name>
    <name type="common">Bacillus megaterium</name>
    <dbReference type="NCBI Taxonomy" id="1404"/>
    <lineage>
        <taxon>Bacteria</taxon>
        <taxon>Bacillati</taxon>
        <taxon>Bacillota</taxon>
        <taxon>Bacilli</taxon>
        <taxon>Bacillales</taxon>
        <taxon>Bacillaceae</taxon>
        <taxon>Priestia</taxon>
    </lineage>
</organism>
<dbReference type="Pfam" id="PF00296">
    <property type="entry name" value="Bac_luciferase"/>
    <property type="match status" value="1"/>
</dbReference>
<comment type="caution">
    <text evidence="3">The sequence shown here is derived from an EMBL/GenBank/DDBJ whole genome shotgun (WGS) entry which is preliminary data.</text>
</comment>
<dbReference type="RefSeq" id="WP_274588608.1">
    <property type="nucleotide sequence ID" value="NZ_JARAOX010000123.1"/>
</dbReference>
<dbReference type="InterPro" id="IPR050766">
    <property type="entry name" value="Bact_Lucif_Oxidored"/>
</dbReference>
<accession>A0ABD4WMS1</accession>
<feature type="domain" description="Luciferase-like" evidence="2">
    <location>
        <begin position="17"/>
        <end position="304"/>
    </location>
</feature>
<sequence>MISLNILDYSPIDEKSNAREALLQTTELAKKADKLGYSRFWVSEHHQMLSLAGSNPEMLMMHLVASTNRIRIGSGGVMLPHYSSYKVAENFRMLEALYPNRIDLGIGRAPGANSLVTYALNEEKTRPLPYEQQVIDLKSYLTDKFPEDHRFRQLTATPVIDTKPEMWILGGGGGSAQIAAENGTAFTFAHFINPFGDGLAAVRHYKENFKPSTLFENPKVMIGVFAVVAETNEEAEEIAKAFDLWLLKAESVQTPNFYPSIQTAIDYEYSSLELERISRNRNRVVVGDPKTVKKQIEKLAQLYGTNEITILPNISGAHNRMKSIELLAEEFNLPKQ</sequence>
<dbReference type="NCBIfam" id="TIGR03558">
    <property type="entry name" value="oxido_grp_1"/>
    <property type="match status" value="1"/>
</dbReference>
<dbReference type="InterPro" id="IPR019949">
    <property type="entry name" value="CmoO-like"/>
</dbReference>
<dbReference type="InterPro" id="IPR036661">
    <property type="entry name" value="Luciferase-like_sf"/>
</dbReference>
<dbReference type="FunFam" id="3.20.20.30:FF:000002">
    <property type="entry name" value="LLM class flavin-dependent oxidoreductase"/>
    <property type="match status" value="1"/>
</dbReference>
<gene>
    <name evidence="3" type="ORF">PVE99_03715</name>
</gene>
<name>A0ABD4WMS1_PRIMG</name>
<dbReference type="SUPFAM" id="SSF51679">
    <property type="entry name" value="Bacterial luciferase-like"/>
    <property type="match status" value="1"/>
</dbReference>